<gene>
    <name evidence="1" type="ORF">BG006_006740</name>
</gene>
<reference evidence="1" key="1">
    <citation type="journal article" date="2020" name="Fungal Divers.">
        <title>Resolving the Mortierellaceae phylogeny through synthesis of multi-gene phylogenetics and phylogenomics.</title>
        <authorList>
            <person name="Vandepol N."/>
            <person name="Liber J."/>
            <person name="Desiro A."/>
            <person name="Na H."/>
            <person name="Kennedy M."/>
            <person name="Barry K."/>
            <person name="Grigoriev I.V."/>
            <person name="Miller A.N."/>
            <person name="O'Donnell K."/>
            <person name="Stajich J.E."/>
            <person name="Bonito G."/>
        </authorList>
    </citation>
    <scope>NUCLEOTIDE SEQUENCE</scope>
    <source>
        <strain evidence="1">NVP1</strain>
    </source>
</reference>
<name>A0A9P5SI52_9FUNG</name>
<accession>A0A9P5SI52</accession>
<protein>
    <submittedName>
        <fullName evidence="1">Uncharacterized protein</fullName>
    </submittedName>
</protein>
<keyword evidence="2" id="KW-1185">Reference proteome</keyword>
<proteinExistence type="predicted"/>
<dbReference type="EMBL" id="JAAAUY010000407">
    <property type="protein sequence ID" value="KAF9330304.1"/>
    <property type="molecule type" value="Genomic_DNA"/>
</dbReference>
<organism evidence="1 2">
    <name type="scientific">Podila minutissima</name>
    <dbReference type="NCBI Taxonomy" id="64525"/>
    <lineage>
        <taxon>Eukaryota</taxon>
        <taxon>Fungi</taxon>
        <taxon>Fungi incertae sedis</taxon>
        <taxon>Mucoromycota</taxon>
        <taxon>Mortierellomycotina</taxon>
        <taxon>Mortierellomycetes</taxon>
        <taxon>Mortierellales</taxon>
        <taxon>Mortierellaceae</taxon>
        <taxon>Podila</taxon>
    </lineage>
</organism>
<comment type="caution">
    <text evidence="1">The sequence shown here is derived from an EMBL/GenBank/DDBJ whole genome shotgun (WGS) entry which is preliminary data.</text>
</comment>
<evidence type="ECO:0000313" key="2">
    <source>
        <dbReference type="Proteomes" id="UP000696485"/>
    </source>
</evidence>
<dbReference type="AlphaFoldDB" id="A0A9P5SI52"/>
<evidence type="ECO:0000313" key="1">
    <source>
        <dbReference type="EMBL" id="KAF9330304.1"/>
    </source>
</evidence>
<sequence length="89" mass="10236">RGQQPRATSRESWLWRALSFIGHKCTTQENRCDSNVETSKLKIRFSPYPGYRSRILAPQAANRIPLGEFNLSSTTIEKVWWIVLLVGES</sequence>
<dbReference type="Proteomes" id="UP000696485">
    <property type="component" value="Unassembled WGS sequence"/>
</dbReference>
<feature type="non-terminal residue" evidence="1">
    <location>
        <position position="1"/>
    </location>
</feature>